<keyword evidence="2" id="KW-0813">Transport</keyword>
<dbReference type="PANTHER" id="PTHR15922">
    <property type="entry name" value="NEUROBLASTOMA-AMPLIFIED SEQUENCE"/>
    <property type="match status" value="1"/>
</dbReference>
<evidence type="ECO:0000313" key="8">
    <source>
        <dbReference type="Proteomes" id="UP001489004"/>
    </source>
</evidence>
<dbReference type="Proteomes" id="UP001489004">
    <property type="component" value="Unassembled WGS sequence"/>
</dbReference>
<evidence type="ECO:0000256" key="4">
    <source>
        <dbReference type="ARBA" id="ARBA00022927"/>
    </source>
</evidence>
<feature type="domain" description="Sec39" evidence="6">
    <location>
        <begin position="832"/>
        <end position="1006"/>
    </location>
</feature>
<dbReference type="SUPFAM" id="SSF50978">
    <property type="entry name" value="WD40 repeat-like"/>
    <property type="match status" value="1"/>
</dbReference>
<proteinExistence type="predicted"/>
<name>A0AAW1PAH9_9CHLO</name>
<dbReference type="EMBL" id="JALJOR010000010">
    <property type="protein sequence ID" value="KAK9810371.1"/>
    <property type="molecule type" value="Genomic_DNA"/>
</dbReference>
<protein>
    <recommendedName>
        <fullName evidence="6">Sec39 domain-containing protein</fullName>
    </recommendedName>
</protein>
<sequence>MAAPQSILFESLLLHDTTRRSEGSSLSTLPNSAPLTAVPGGCHLQGHVAVNADGSCLAVIPPGQAFVQLFTAANDFKAPAAAFDPSLGTEAQAKEHACQLCWLPDGQRLALACTSGKVYLVDRLGQLLREWPVAPGQGGMLGLAAVDDLSVLVLLASSKLVARSVHDDSERQLLSLKEHHREVRCLGGSANLSLVAVVGDSGAGQTGTPLSEHQAAGTVTVSLWRLSYGQPPQLVASTGRPRAGNWFGGRSKPSAGWTVALSPSGRYAAVTAPGRPLLIFTWQDGSNKLSLEPAIGVHGGVAVVPPFSRDNLLGSCPQQFAPGASLACLRSSYADQPSRIFVAEPVMAGAPGASSQQASFKQAPQKWRRGPFGLLPGGDAVAPPQQVGWRLISLVQRTPQQKMQQHIRLQQWDVALQLAQMHGLDTDDVYRARQEAAWWQCQRLRVLQHLDRLETLCAHYGSFDAAAYTEFRDCVTTEAAMAFARMGEVQSLATMLTRHPFTLAPNLLAILDSVPETVPPSAFLQLLPEGKEQEPVLLREPDWVETRQMCQQLQAEGEFGLLIATEVMAQLYLGWSPPSAHQVLRWCAKRARAVDAASGQLAAAQALLQGAAKRGGDPEVEELLARLQELCEATQTGSSSGSAWLMSLDQYAALDGVARLRLVMQGSRLDSLPADLSRLAAMLRTLAPAARKSLLVALLEEEVPGRLAWCSALIQAESLHPQVFGEPSLLAEAAVACVYAWPHCSHFSTLYSILDAARAASRIPHMAQPAVASTDGWEDELDLSLGRQFEDDVPRAEMKELVQARQHVWGAQLLAGLGLPTLPADLRDCSQERAIVLVRTLLARLSRAEAQVSDARWTEVWRQLKELQECALPFLPRQDILAELCRALLRCGHFRVAKGYLTGSGSTPLPPDLAEQIVLAAGREYFYSANSLTGPEISAAKQCLAVLPESTAARAELDTIAAVLKLQDYGITVLPMQFRQIADRMEIMEQLLQAHPDAYTDIRALLLGMFVSAVQALTPADVDIGLFTSELAEDAPRYRLAMACQVAAVAGRLGPGARSEGLLADCQQALQGVTASGRLVPAVALLTKLQHFVQQSNDVAPDLDLKPFLDPLLASLHSEERTEPDQDKSKEQPEQLIGEDSAAAAFAKCEAYLPSMHWVHQAGVVSYLALGGAHPLLPGEPTVCLQSGALRLHILQTGSQALQHWLDSSAAQASLEHHQASVKGARPSRNGDENGILSPEPAEGLSSSATSAIQDILDWFMRDTSGPKQPQALRGLLADVWSNGAAWPGEAGMILDFASQQRTDGQQPNERSYLLTEVEAEQLLQWDTDQSIRIAMGLLVPYGGVRTRALDDLRSPHLPSSFQFTSQGVM</sequence>
<keyword evidence="3" id="KW-0256">Endoplasmic reticulum</keyword>
<evidence type="ECO:0000256" key="2">
    <source>
        <dbReference type="ARBA" id="ARBA00022448"/>
    </source>
</evidence>
<keyword evidence="8" id="KW-1185">Reference proteome</keyword>
<dbReference type="GO" id="GO:0006890">
    <property type="term" value="P:retrograde vesicle-mediated transport, Golgi to endoplasmic reticulum"/>
    <property type="evidence" value="ECO:0007669"/>
    <property type="project" value="InterPro"/>
</dbReference>
<organism evidence="7 8">
    <name type="scientific">[Myrmecia] bisecta</name>
    <dbReference type="NCBI Taxonomy" id="41462"/>
    <lineage>
        <taxon>Eukaryota</taxon>
        <taxon>Viridiplantae</taxon>
        <taxon>Chlorophyta</taxon>
        <taxon>core chlorophytes</taxon>
        <taxon>Trebouxiophyceae</taxon>
        <taxon>Trebouxiales</taxon>
        <taxon>Trebouxiaceae</taxon>
        <taxon>Myrmecia</taxon>
    </lineage>
</organism>
<dbReference type="PANTHER" id="PTHR15922:SF2">
    <property type="entry name" value="NBAS SUBUNIT OF NRZ TETHERING COMPLEX"/>
    <property type="match status" value="1"/>
</dbReference>
<dbReference type="Gene3D" id="2.130.10.10">
    <property type="entry name" value="YVTN repeat-like/Quinoprotein amine dehydrogenase"/>
    <property type="match status" value="1"/>
</dbReference>
<dbReference type="GO" id="GO:0000149">
    <property type="term" value="F:SNARE binding"/>
    <property type="evidence" value="ECO:0007669"/>
    <property type="project" value="TreeGrafter"/>
</dbReference>
<evidence type="ECO:0000256" key="3">
    <source>
        <dbReference type="ARBA" id="ARBA00022824"/>
    </source>
</evidence>
<evidence type="ECO:0000256" key="1">
    <source>
        <dbReference type="ARBA" id="ARBA00004240"/>
    </source>
</evidence>
<evidence type="ECO:0000313" key="7">
    <source>
        <dbReference type="EMBL" id="KAK9810371.1"/>
    </source>
</evidence>
<dbReference type="GO" id="GO:0015031">
    <property type="term" value="P:protein transport"/>
    <property type="evidence" value="ECO:0007669"/>
    <property type="project" value="UniProtKB-KW"/>
</dbReference>
<accession>A0AAW1PAH9</accession>
<comment type="subcellular location">
    <subcellularLocation>
        <location evidence="1">Endoplasmic reticulum</location>
    </subcellularLocation>
</comment>
<feature type="region of interest" description="Disordered" evidence="5">
    <location>
        <begin position="1216"/>
        <end position="1247"/>
    </location>
</feature>
<dbReference type="GO" id="GO:0070939">
    <property type="term" value="C:Dsl1/NZR complex"/>
    <property type="evidence" value="ECO:0007669"/>
    <property type="project" value="TreeGrafter"/>
</dbReference>
<comment type="caution">
    <text evidence="7">The sequence shown here is derived from an EMBL/GenBank/DDBJ whole genome shotgun (WGS) entry which is preliminary data.</text>
</comment>
<gene>
    <name evidence="7" type="ORF">WJX72_009621</name>
</gene>
<dbReference type="InterPro" id="IPR015943">
    <property type="entry name" value="WD40/YVTN_repeat-like_dom_sf"/>
</dbReference>
<reference evidence="7 8" key="1">
    <citation type="journal article" date="2024" name="Nat. Commun.">
        <title>Phylogenomics reveals the evolutionary origins of lichenization in chlorophyte algae.</title>
        <authorList>
            <person name="Puginier C."/>
            <person name="Libourel C."/>
            <person name="Otte J."/>
            <person name="Skaloud P."/>
            <person name="Haon M."/>
            <person name="Grisel S."/>
            <person name="Petersen M."/>
            <person name="Berrin J.G."/>
            <person name="Delaux P.M."/>
            <person name="Dal Grande F."/>
            <person name="Keller J."/>
        </authorList>
    </citation>
    <scope>NUCLEOTIDE SEQUENCE [LARGE SCALE GENOMIC DNA]</scope>
    <source>
        <strain evidence="7 8">SAG 2043</strain>
    </source>
</reference>
<dbReference type="Pfam" id="PF08314">
    <property type="entry name" value="Sec39"/>
    <property type="match status" value="1"/>
</dbReference>
<evidence type="ECO:0000259" key="6">
    <source>
        <dbReference type="Pfam" id="PF08314"/>
    </source>
</evidence>
<dbReference type="InterPro" id="IPR013244">
    <property type="entry name" value="Sec39_domain"/>
</dbReference>
<keyword evidence="4" id="KW-0653">Protein transport</keyword>
<evidence type="ECO:0000256" key="5">
    <source>
        <dbReference type="SAM" id="MobiDB-lite"/>
    </source>
</evidence>
<dbReference type="InterPro" id="IPR036322">
    <property type="entry name" value="WD40_repeat_dom_sf"/>
</dbReference>